<feature type="region of interest" description="Disordered" evidence="1">
    <location>
        <begin position="95"/>
        <end position="117"/>
    </location>
</feature>
<keyword evidence="3" id="KW-1185">Reference proteome</keyword>
<dbReference type="RefSeq" id="WP_341367494.1">
    <property type="nucleotide sequence ID" value="NZ_CP150951.2"/>
</dbReference>
<sequence length="117" mass="12478">MILIADILLVAGALGAGFYCYVLSRRLRRFTDLEKGVGGAVAVLSAQVDDLTKTLNQAQSTAKSSVDRLDDVSARAESASRHLELLVASLHDLPEPTAQSADSPFFVRRPNGTGAHQ</sequence>
<dbReference type="Proteomes" id="UP001440612">
    <property type="component" value="Chromosome"/>
</dbReference>
<protein>
    <recommendedName>
        <fullName evidence="4">DUF948 domain-containing protein</fullName>
    </recommendedName>
</protein>
<dbReference type="EMBL" id="CP150951">
    <property type="protein sequence ID" value="WZC49384.1"/>
    <property type="molecule type" value="Genomic_DNA"/>
</dbReference>
<evidence type="ECO:0000256" key="1">
    <source>
        <dbReference type="SAM" id="MobiDB-lite"/>
    </source>
</evidence>
<accession>A0ABZ2V4E2</accession>
<gene>
    <name evidence="2" type="ORF">AABB29_01625</name>
</gene>
<evidence type="ECO:0000313" key="3">
    <source>
        <dbReference type="Proteomes" id="UP001440612"/>
    </source>
</evidence>
<organism evidence="2 3">
    <name type="scientific">Yoonia phaeophyticola</name>
    <dbReference type="NCBI Taxonomy" id="3137369"/>
    <lineage>
        <taxon>Bacteria</taxon>
        <taxon>Pseudomonadati</taxon>
        <taxon>Pseudomonadota</taxon>
        <taxon>Alphaproteobacteria</taxon>
        <taxon>Rhodobacterales</taxon>
        <taxon>Paracoccaceae</taxon>
        <taxon>Yoonia</taxon>
    </lineage>
</organism>
<reference evidence="3" key="1">
    <citation type="submission" date="2024-04" db="EMBL/GenBank/DDBJ databases">
        <title>Phylogenomic analyses of a clade within the roseobacter group suggest taxonomic reassignments of species of the genera Aestuariivita, Citreicella, Loktanella, Nautella, Pelagibaca, Ruegeria, Thalassobius, Thiobacimonas and Tropicibacter, and the proposal o.</title>
        <authorList>
            <person name="Jeon C.O."/>
        </authorList>
    </citation>
    <scope>NUCLEOTIDE SEQUENCE [LARGE SCALE GENOMIC DNA]</scope>
    <source>
        <strain evidence="3">BS5-3</strain>
    </source>
</reference>
<evidence type="ECO:0008006" key="4">
    <source>
        <dbReference type="Google" id="ProtNLM"/>
    </source>
</evidence>
<evidence type="ECO:0000313" key="2">
    <source>
        <dbReference type="EMBL" id="WZC49384.1"/>
    </source>
</evidence>
<proteinExistence type="predicted"/>
<name>A0ABZ2V4E2_9RHOB</name>